<dbReference type="Gene3D" id="3.40.309.10">
    <property type="entry name" value="Aldehyde Dehydrogenase, Chain A, domain 2"/>
    <property type="match status" value="1"/>
</dbReference>
<dbReference type="UniPathway" id="UPA00098">
    <property type="reaction ID" value="UER00360"/>
</dbReference>
<keyword evidence="3 7" id="KW-0641">Proline biosynthesis</keyword>
<dbReference type="HOGENOM" id="CLU_030231_0_1_3"/>
<dbReference type="Proteomes" id="UP000010388">
    <property type="component" value="Chromosome"/>
</dbReference>
<dbReference type="GO" id="GO:0005737">
    <property type="term" value="C:cytoplasm"/>
    <property type="evidence" value="ECO:0007669"/>
    <property type="project" value="UniProtKB-SubCell"/>
</dbReference>
<dbReference type="Pfam" id="PF00171">
    <property type="entry name" value="Aldedh"/>
    <property type="match status" value="1"/>
</dbReference>
<dbReference type="InterPro" id="IPR000965">
    <property type="entry name" value="GPR_dom"/>
</dbReference>
<evidence type="ECO:0000256" key="2">
    <source>
        <dbReference type="ARBA" id="ARBA00022605"/>
    </source>
</evidence>
<dbReference type="EMBL" id="CP003495">
    <property type="protein sequence ID" value="AFY27347.1"/>
    <property type="molecule type" value="Genomic_DNA"/>
</dbReference>
<evidence type="ECO:0000256" key="4">
    <source>
        <dbReference type="ARBA" id="ARBA00022857"/>
    </source>
</evidence>
<dbReference type="PIRSF" id="PIRSF000151">
    <property type="entry name" value="GPR"/>
    <property type="match status" value="1"/>
</dbReference>
<comment type="function">
    <text evidence="7">Catalyzes the NADPH-dependent reduction of L-glutamate 5-phosphate into L-glutamate 5-semialdehyde and phosphate. The product spontaneously undergoes cyclization to form 1-pyrroline-5-carboxylate.</text>
</comment>
<dbReference type="PANTHER" id="PTHR11063:SF8">
    <property type="entry name" value="DELTA-1-PYRROLINE-5-CARBOXYLATE SYNTHASE"/>
    <property type="match status" value="1"/>
</dbReference>
<evidence type="ECO:0000256" key="6">
    <source>
        <dbReference type="ARBA" id="ARBA00049024"/>
    </source>
</evidence>
<dbReference type="SUPFAM" id="SSF53720">
    <property type="entry name" value="ALDH-like"/>
    <property type="match status" value="1"/>
</dbReference>
<dbReference type="InterPro" id="IPR015590">
    <property type="entry name" value="Aldehyde_DH_dom"/>
</dbReference>
<evidence type="ECO:0000256" key="3">
    <source>
        <dbReference type="ARBA" id="ARBA00022650"/>
    </source>
</evidence>
<dbReference type="FunFam" id="3.40.309.10:FF:000006">
    <property type="entry name" value="Gamma-glutamyl phosphate reductase"/>
    <property type="match status" value="1"/>
</dbReference>
<evidence type="ECO:0000313" key="10">
    <source>
        <dbReference type="Proteomes" id="UP000010388"/>
    </source>
</evidence>
<accession>K9P1Z0</accession>
<dbReference type="CDD" id="cd07079">
    <property type="entry name" value="ALDH_F18-19_ProA-GPR"/>
    <property type="match status" value="1"/>
</dbReference>
<dbReference type="GO" id="GO:0004350">
    <property type="term" value="F:glutamate-5-semialdehyde dehydrogenase activity"/>
    <property type="evidence" value="ECO:0007669"/>
    <property type="project" value="UniProtKB-UniRule"/>
</dbReference>
<keyword evidence="7" id="KW-0963">Cytoplasm</keyword>
<evidence type="ECO:0000256" key="5">
    <source>
        <dbReference type="ARBA" id="ARBA00023002"/>
    </source>
</evidence>
<keyword evidence="5 7" id="KW-0560">Oxidoreductase</keyword>
<evidence type="ECO:0000313" key="9">
    <source>
        <dbReference type="EMBL" id="AFY27347.1"/>
    </source>
</evidence>
<dbReference type="NCBIfam" id="TIGR00407">
    <property type="entry name" value="proA"/>
    <property type="match status" value="1"/>
</dbReference>
<dbReference type="Gene3D" id="3.40.605.10">
    <property type="entry name" value="Aldehyde Dehydrogenase, Chain A, domain 1"/>
    <property type="match status" value="1"/>
</dbReference>
<dbReference type="InterPro" id="IPR016163">
    <property type="entry name" value="Ald_DH_C"/>
</dbReference>
<dbReference type="PATRIC" id="fig|292564.3.peg.129"/>
<gene>
    <name evidence="7" type="primary">proA</name>
    <name evidence="9" type="ordered locus">Cyagr_0134</name>
</gene>
<comment type="pathway">
    <text evidence="1 7">Amino-acid biosynthesis; L-proline biosynthesis; L-glutamate 5-semialdehyde from L-glutamate: step 2/2.</text>
</comment>
<dbReference type="HAMAP" id="MF_00412">
    <property type="entry name" value="ProA"/>
    <property type="match status" value="1"/>
</dbReference>
<keyword evidence="2 7" id="KW-0028">Amino-acid biosynthesis</keyword>
<dbReference type="EC" id="1.2.1.41" evidence="7"/>
<keyword evidence="4 7" id="KW-0521">NADP</keyword>
<comment type="similarity">
    <text evidence="7">Belongs to the gamma-glutamyl phosphate reductase family.</text>
</comment>
<proteinExistence type="inferred from homology"/>
<organism evidence="9 10">
    <name type="scientific">Cyanobium gracile (strain ATCC 27147 / PCC 6307)</name>
    <dbReference type="NCBI Taxonomy" id="292564"/>
    <lineage>
        <taxon>Bacteria</taxon>
        <taxon>Bacillati</taxon>
        <taxon>Cyanobacteriota</taxon>
        <taxon>Cyanophyceae</taxon>
        <taxon>Synechococcales</taxon>
        <taxon>Prochlorococcaceae</taxon>
        <taxon>Cyanobium</taxon>
    </lineage>
</organism>
<sequence length="447" mass="46492">MMGAMSQTIPSPASVVPEPDPQLLQRAAAVRRAAMALGQASDAERRGAVAAMADALDAASAGILEANRADLAAAATEGLAPALVARLKLDGPKLAGAIAGVRQVAALEDPVGRRQLHTELDEGLVLERLSVPLGVLGVIFEARPDAVMQIASLAIRSGNGALLKGGREASRSCQTIVAALQRGLAGSAVDPGCLELLTSREESLGLLRLDGLVDLIIPRGSNALVRFIQDNTRIPVLGHADGICHLYVDRAADPALALRIALDSKTQYPAACNAIETLLVHQAIAPAFLAAALPAFAAAGVELRGDAGACALGVAQAAGLGAWDTEYSDLILNVKVVEDLEAALEHVRRHGSRHTDAIATTDPAAADRFLRAVDSAGVFLNCSTRFADGNRYGFGAEVGISTQTLPPRGPVGLEGLVTYRYRLRGEGHIAADYADGTRQFSHRPLPL</sequence>
<comment type="subcellular location">
    <subcellularLocation>
        <location evidence="7">Cytoplasm</location>
    </subcellularLocation>
</comment>
<dbReference type="STRING" id="292564.Cyagr_0134"/>
<dbReference type="PANTHER" id="PTHR11063">
    <property type="entry name" value="GLUTAMATE SEMIALDEHYDE DEHYDROGENASE"/>
    <property type="match status" value="1"/>
</dbReference>
<dbReference type="InterPro" id="IPR012134">
    <property type="entry name" value="Glu-5-SA_DH"/>
</dbReference>
<dbReference type="GO" id="GO:0050661">
    <property type="term" value="F:NADP binding"/>
    <property type="evidence" value="ECO:0007669"/>
    <property type="project" value="InterPro"/>
</dbReference>
<dbReference type="AlphaFoldDB" id="K9P1Z0"/>
<evidence type="ECO:0000259" key="8">
    <source>
        <dbReference type="Pfam" id="PF00171"/>
    </source>
</evidence>
<protein>
    <recommendedName>
        <fullName evidence="7">Gamma-glutamyl phosphate reductase</fullName>
        <shortName evidence="7">GPR</shortName>
        <ecNumber evidence="7">1.2.1.41</ecNumber>
    </recommendedName>
    <alternativeName>
        <fullName evidence="7">Glutamate-5-semialdehyde dehydrogenase</fullName>
    </alternativeName>
    <alternativeName>
        <fullName evidence="7">Glutamyl-gamma-semialdehyde dehydrogenase</fullName>
        <shortName evidence="7">GSA dehydrogenase</shortName>
    </alternativeName>
</protein>
<dbReference type="KEGG" id="cgc:Cyagr_0134"/>
<dbReference type="eggNOG" id="COG0014">
    <property type="taxonomic scope" value="Bacteria"/>
</dbReference>
<evidence type="ECO:0000256" key="1">
    <source>
        <dbReference type="ARBA" id="ARBA00004985"/>
    </source>
</evidence>
<feature type="domain" description="Aldehyde dehydrogenase" evidence="8">
    <location>
        <begin position="61"/>
        <end position="298"/>
    </location>
</feature>
<dbReference type="NCBIfam" id="NF001221">
    <property type="entry name" value="PRK00197.1"/>
    <property type="match status" value="1"/>
</dbReference>
<reference evidence="10" key="1">
    <citation type="journal article" date="2013" name="Proc. Natl. Acad. Sci. U.S.A.">
        <title>Improving the coverage of the cyanobacterial phylum using diversity-driven genome sequencing.</title>
        <authorList>
            <person name="Shih P.M."/>
            <person name="Wu D."/>
            <person name="Latifi A."/>
            <person name="Axen S.D."/>
            <person name="Fewer D.P."/>
            <person name="Talla E."/>
            <person name="Calteau A."/>
            <person name="Cai F."/>
            <person name="Tandeau de Marsac N."/>
            <person name="Rippka R."/>
            <person name="Herdman M."/>
            <person name="Sivonen K."/>
            <person name="Coursin T."/>
            <person name="Laurent T."/>
            <person name="Goodwin L."/>
            <person name="Nolan M."/>
            <person name="Davenport K.W."/>
            <person name="Han C.S."/>
            <person name="Rubin E.M."/>
            <person name="Eisen J.A."/>
            <person name="Woyke T."/>
            <person name="Gugger M."/>
            <person name="Kerfeld C.A."/>
        </authorList>
    </citation>
    <scope>NUCLEOTIDE SEQUENCE [LARGE SCALE GENOMIC DNA]</scope>
    <source>
        <strain evidence="10">ATCC 27147 / PCC 6307</strain>
    </source>
</reference>
<comment type="catalytic activity">
    <reaction evidence="6 7">
        <text>L-glutamate 5-semialdehyde + phosphate + NADP(+) = L-glutamyl 5-phosphate + NADPH + H(+)</text>
        <dbReference type="Rhea" id="RHEA:19541"/>
        <dbReference type="ChEBI" id="CHEBI:15378"/>
        <dbReference type="ChEBI" id="CHEBI:43474"/>
        <dbReference type="ChEBI" id="CHEBI:57783"/>
        <dbReference type="ChEBI" id="CHEBI:58066"/>
        <dbReference type="ChEBI" id="CHEBI:58274"/>
        <dbReference type="ChEBI" id="CHEBI:58349"/>
        <dbReference type="EC" id="1.2.1.41"/>
    </reaction>
</comment>
<evidence type="ECO:0000256" key="7">
    <source>
        <dbReference type="HAMAP-Rule" id="MF_00412"/>
    </source>
</evidence>
<dbReference type="InterPro" id="IPR016161">
    <property type="entry name" value="Ald_DH/histidinol_DH"/>
</dbReference>
<name>K9P1Z0_CYAGP</name>
<dbReference type="InterPro" id="IPR016162">
    <property type="entry name" value="Ald_DH_N"/>
</dbReference>
<dbReference type="GO" id="GO:0055129">
    <property type="term" value="P:L-proline biosynthetic process"/>
    <property type="evidence" value="ECO:0007669"/>
    <property type="project" value="UniProtKB-UniRule"/>
</dbReference>